<accession>A0ABT8VP18</accession>
<dbReference type="RefSeq" id="WP_302882967.1">
    <property type="nucleotide sequence ID" value="NZ_JAUMIT010000001.1"/>
</dbReference>
<dbReference type="PROSITE" id="PS51257">
    <property type="entry name" value="PROKAR_LIPOPROTEIN"/>
    <property type="match status" value="1"/>
</dbReference>
<evidence type="ECO:0000313" key="2">
    <source>
        <dbReference type="Proteomes" id="UP001168642"/>
    </source>
</evidence>
<dbReference type="EMBL" id="JAUMIT010000001">
    <property type="protein sequence ID" value="MDO3693715.1"/>
    <property type="molecule type" value="Genomic_DNA"/>
</dbReference>
<keyword evidence="2" id="KW-1185">Reference proteome</keyword>
<dbReference type="Proteomes" id="UP001168642">
    <property type="component" value="Unassembled WGS sequence"/>
</dbReference>
<name>A0ABT8VP18_9FLAO</name>
<gene>
    <name evidence="1" type="ORF">QVZ41_02495</name>
</gene>
<evidence type="ECO:0008006" key="3">
    <source>
        <dbReference type="Google" id="ProtNLM"/>
    </source>
</evidence>
<comment type="caution">
    <text evidence="1">The sequence shown here is derived from an EMBL/GenBank/DDBJ whole genome shotgun (WGS) entry which is preliminary data.</text>
</comment>
<protein>
    <recommendedName>
        <fullName evidence="3">IPT/TIG domain-containing protein</fullName>
    </recommendedName>
</protein>
<sequence length="605" mass="69847">MKKVFGYLLTLFLIFLIGCKQDEVIQSDFNYEKYATENLEIKGFMSLDSLQNKILRIDFDYKNLPEEYQLGVGYFLNESGQEIGEYQNSYSYQLIGKRVAFTLKDKIFENENYSIIPFIKVYSLYKDYFNDDGNNIYDYKIKGEYYLKADEIKLNSKFSYNVELISIEPKQAFVGDLLKIKGRNFCNSGLDFTSSSSIEIAGVDHPIVFKSDSLLLCNVTENLDDIRKGAFLKNCGMEIPFQGDFGIKKAFIDSVSSGPLASRETLKVYGDNFVPESFINGPSHVRLRSKSSSILYHNIKSQDVYGDKKILNLPLKGMVYGYGVFDLLLIHLRDTLEIKNALNLVSKPLDADLYLEEVKQPIVLTLGDTLNFRGNNLKDFYKGTFFLGKSQTDLIVTDTLVSVIIDQLGSSYWSKENKEYKLEIKIGNSYKYYDVELKKPQIINVSKESVNYDDHLFIEIKDLLFVYGVKVNDVQLISIESFKRKKDGGVLELAVRKFQQSQEGDFEIKIGNDFTGYDSVYVGYNDPEIKSVIYLKEKDAYLIKGKNFHRYGDVFVYIDGIELSEENFHLFYRYDDEVLIKLNIDNKDFKISFVMNKKTTNQYQF</sequence>
<evidence type="ECO:0000313" key="1">
    <source>
        <dbReference type="EMBL" id="MDO3693715.1"/>
    </source>
</evidence>
<proteinExistence type="predicted"/>
<reference evidence="1" key="1">
    <citation type="submission" date="2023-07" db="EMBL/GenBank/DDBJ databases">
        <title>Wenyingzhuangia sp. chi5 genome sequencing and assembly.</title>
        <authorList>
            <person name="Park S."/>
        </authorList>
    </citation>
    <scope>NUCLEOTIDE SEQUENCE</scope>
    <source>
        <strain evidence="1">Chi5</strain>
    </source>
</reference>
<organism evidence="1 2">
    <name type="scientific">Wenyingzhuangia gilva</name>
    <dbReference type="NCBI Taxonomy" id="3057677"/>
    <lineage>
        <taxon>Bacteria</taxon>
        <taxon>Pseudomonadati</taxon>
        <taxon>Bacteroidota</taxon>
        <taxon>Flavobacteriia</taxon>
        <taxon>Flavobacteriales</taxon>
        <taxon>Flavobacteriaceae</taxon>
        <taxon>Wenyingzhuangia</taxon>
    </lineage>
</organism>